<name>A0A4Z2HC83_9TELE</name>
<evidence type="ECO:0000313" key="2">
    <source>
        <dbReference type="EMBL" id="TNN62623.1"/>
    </source>
</evidence>
<feature type="region of interest" description="Disordered" evidence="1">
    <location>
        <begin position="128"/>
        <end position="163"/>
    </location>
</feature>
<evidence type="ECO:0000256" key="1">
    <source>
        <dbReference type="SAM" id="MobiDB-lite"/>
    </source>
</evidence>
<evidence type="ECO:0000313" key="3">
    <source>
        <dbReference type="Proteomes" id="UP000314294"/>
    </source>
</evidence>
<protein>
    <submittedName>
        <fullName evidence="2">Uncharacterized protein</fullName>
    </submittedName>
</protein>
<dbReference type="AlphaFoldDB" id="A0A4Z2HC83"/>
<dbReference type="EMBL" id="SRLO01000289">
    <property type="protein sequence ID" value="TNN62623.1"/>
    <property type="molecule type" value="Genomic_DNA"/>
</dbReference>
<accession>A0A4Z2HC83</accession>
<feature type="compositionally biased region" description="Low complexity" evidence="1">
    <location>
        <begin position="128"/>
        <end position="157"/>
    </location>
</feature>
<organism evidence="2 3">
    <name type="scientific">Liparis tanakae</name>
    <name type="common">Tanaka's snailfish</name>
    <dbReference type="NCBI Taxonomy" id="230148"/>
    <lineage>
        <taxon>Eukaryota</taxon>
        <taxon>Metazoa</taxon>
        <taxon>Chordata</taxon>
        <taxon>Craniata</taxon>
        <taxon>Vertebrata</taxon>
        <taxon>Euteleostomi</taxon>
        <taxon>Actinopterygii</taxon>
        <taxon>Neopterygii</taxon>
        <taxon>Teleostei</taxon>
        <taxon>Neoteleostei</taxon>
        <taxon>Acanthomorphata</taxon>
        <taxon>Eupercaria</taxon>
        <taxon>Perciformes</taxon>
        <taxon>Cottioidei</taxon>
        <taxon>Cottales</taxon>
        <taxon>Liparidae</taxon>
        <taxon>Liparis</taxon>
    </lineage>
</organism>
<comment type="caution">
    <text evidence="2">The sequence shown here is derived from an EMBL/GenBank/DDBJ whole genome shotgun (WGS) entry which is preliminary data.</text>
</comment>
<gene>
    <name evidence="2" type="ORF">EYF80_027141</name>
</gene>
<proteinExistence type="predicted"/>
<keyword evidence="3" id="KW-1185">Reference proteome</keyword>
<sequence>MHSSWSSARLMWFCCPLWGHIVRAVGQFFCAQAFVALSSSFFTISAPMWFTSPVAGARKWGVVGVSLCCSSACLHESDVLLQSTAASSSPSFCSSEGVGVDEVLEVGVPGRLLGLLLVLRSKRRTWATRRPGPAAPAPGGRPSRRSGPALSSSSTAGDTERLEEDFSGRPLVCSVFCSLF</sequence>
<reference evidence="2 3" key="1">
    <citation type="submission" date="2019-03" db="EMBL/GenBank/DDBJ databases">
        <title>First draft genome of Liparis tanakae, snailfish: a comprehensive survey of snailfish specific genes.</title>
        <authorList>
            <person name="Kim W."/>
            <person name="Song I."/>
            <person name="Jeong J.-H."/>
            <person name="Kim D."/>
            <person name="Kim S."/>
            <person name="Ryu S."/>
            <person name="Song J.Y."/>
            <person name="Lee S.K."/>
        </authorList>
    </citation>
    <scope>NUCLEOTIDE SEQUENCE [LARGE SCALE GENOMIC DNA]</scope>
    <source>
        <tissue evidence="2">Muscle</tissue>
    </source>
</reference>
<dbReference type="Proteomes" id="UP000314294">
    <property type="component" value="Unassembled WGS sequence"/>
</dbReference>